<dbReference type="InterPro" id="IPR016162">
    <property type="entry name" value="Ald_DH_N"/>
</dbReference>
<dbReference type="PANTHER" id="PTHR11699">
    <property type="entry name" value="ALDEHYDE DEHYDROGENASE-RELATED"/>
    <property type="match status" value="1"/>
</dbReference>
<dbReference type="PROSITE" id="PS00070">
    <property type="entry name" value="ALDEHYDE_DEHYDR_CYS"/>
    <property type="match status" value="1"/>
</dbReference>
<evidence type="ECO:0000256" key="2">
    <source>
        <dbReference type="ARBA" id="ARBA00023002"/>
    </source>
</evidence>
<organism evidence="6 7">
    <name type="scientific">Paenibacillus piri</name>
    <dbReference type="NCBI Taxonomy" id="2547395"/>
    <lineage>
        <taxon>Bacteria</taxon>
        <taxon>Bacillati</taxon>
        <taxon>Bacillota</taxon>
        <taxon>Bacilli</taxon>
        <taxon>Bacillales</taxon>
        <taxon>Paenibacillaceae</taxon>
        <taxon>Paenibacillus</taxon>
    </lineage>
</organism>
<keyword evidence="7" id="KW-1185">Reference proteome</keyword>
<dbReference type="InterPro" id="IPR016161">
    <property type="entry name" value="Ald_DH/histidinol_DH"/>
</dbReference>
<comment type="similarity">
    <text evidence="1 4">Belongs to the aldehyde dehydrogenase family.</text>
</comment>
<dbReference type="Gene3D" id="3.40.605.10">
    <property type="entry name" value="Aldehyde Dehydrogenase, Chain A, domain 1"/>
    <property type="match status" value="1"/>
</dbReference>
<dbReference type="InterPro" id="IPR016163">
    <property type="entry name" value="Ald_DH_C"/>
</dbReference>
<name>A0A4R5KXJ1_9BACL</name>
<dbReference type="FunFam" id="3.40.605.10:FF:000007">
    <property type="entry name" value="NAD/NADP-dependent betaine aldehyde dehydrogenase"/>
    <property type="match status" value="1"/>
</dbReference>
<dbReference type="AlphaFoldDB" id="A0A4R5KXJ1"/>
<feature type="active site" evidence="3">
    <location>
        <position position="262"/>
    </location>
</feature>
<evidence type="ECO:0000256" key="3">
    <source>
        <dbReference type="PROSITE-ProRule" id="PRU10007"/>
    </source>
</evidence>
<keyword evidence="2 4" id="KW-0560">Oxidoreductase</keyword>
<dbReference type="RefSeq" id="WP_133226530.1">
    <property type="nucleotide sequence ID" value="NZ_SMRT01000002.1"/>
</dbReference>
<evidence type="ECO:0000313" key="7">
    <source>
        <dbReference type="Proteomes" id="UP000295636"/>
    </source>
</evidence>
<evidence type="ECO:0000256" key="1">
    <source>
        <dbReference type="ARBA" id="ARBA00009986"/>
    </source>
</evidence>
<comment type="caution">
    <text evidence="6">The sequence shown here is derived from an EMBL/GenBank/DDBJ whole genome shotgun (WGS) entry which is preliminary data.</text>
</comment>
<dbReference type="Pfam" id="PF00171">
    <property type="entry name" value="Aldedh"/>
    <property type="match status" value="1"/>
</dbReference>
<evidence type="ECO:0000259" key="5">
    <source>
        <dbReference type="Pfam" id="PF00171"/>
    </source>
</evidence>
<feature type="domain" description="Aldehyde dehydrogenase" evidence="5">
    <location>
        <begin position="25"/>
        <end position="490"/>
    </location>
</feature>
<sequence>MANELSQWLDENSGGTYWNWINGVWKPSASGSTAAVYNPADSGQLLGHFQSSGEEDVHEAVTAAHAAFADWSKVPAPDRSAILMAFADLLERNRTELGFMLSAEQGKVLAESRGEVTRAAREARFAAGEALRMDGATLPSERANVWNSIVRQPLGVVAAIAPWNFPVVTPVRKIAPAMAYGCTVVYKPASLTPWTSVRLMELLQEAGTPPGVVNLVTGGGSRVGDALIKHPLVKGISFTGSTALGISIQEQAAKRLARTQLELGGKNPAVVLDLDDPAATARQIVAAAFACSGQRCTAISRVIVLEPYADRLIEALQSEMAGLVVGPASREGSTMGPLVSRSHLESVQRYLRIGLEEGARLAGGGEPLTEGELALGAFMKPALLTGVRADMRVAREEIFGPVLAVLTAESLDEALQLANDTDYGLASSVFTRDLTAAYRFAERLQAGMVHINHGTASEAHMPFGGVKQSGFGAFSIGHSNMEFFTETKAVYFQY</sequence>
<dbReference type="InterPro" id="IPR029510">
    <property type="entry name" value="Ald_DH_CS_GLU"/>
</dbReference>
<evidence type="ECO:0000256" key="4">
    <source>
        <dbReference type="RuleBase" id="RU003345"/>
    </source>
</evidence>
<dbReference type="Proteomes" id="UP000295636">
    <property type="component" value="Unassembled WGS sequence"/>
</dbReference>
<dbReference type="InterPro" id="IPR016160">
    <property type="entry name" value="Ald_DH_CS_CYS"/>
</dbReference>
<dbReference type="OrthoDB" id="20170at2"/>
<gene>
    <name evidence="6" type="ORF">E1757_08265</name>
</gene>
<dbReference type="EMBL" id="SMRT01000002">
    <property type="protein sequence ID" value="TDF99797.1"/>
    <property type="molecule type" value="Genomic_DNA"/>
</dbReference>
<dbReference type="InterPro" id="IPR015590">
    <property type="entry name" value="Aldehyde_DH_dom"/>
</dbReference>
<dbReference type="Gene3D" id="3.40.309.10">
    <property type="entry name" value="Aldehyde Dehydrogenase, Chain A, domain 2"/>
    <property type="match status" value="1"/>
</dbReference>
<dbReference type="GO" id="GO:0016620">
    <property type="term" value="F:oxidoreductase activity, acting on the aldehyde or oxo group of donors, NAD or NADP as acceptor"/>
    <property type="evidence" value="ECO:0007669"/>
    <property type="project" value="InterPro"/>
</dbReference>
<evidence type="ECO:0000313" key="6">
    <source>
        <dbReference type="EMBL" id="TDF99797.1"/>
    </source>
</evidence>
<proteinExistence type="inferred from homology"/>
<reference evidence="6 7" key="1">
    <citation type="submission" date="2019-03" db="EMBL/GenBank/DDBJ databases">
        <title>This is whole genome sequence of Paenibacillus sp MS74 strain.</title>
        <authorList>
            <person name="Trinh H.N."/>
        </authorList>
    </citation>
    <scope>NUCLEOTIDE SEQUENCE [LARGE SCALE GENOMIC DNA]</scope>
    <source>
        <strain evidence="6 7">MS74</strain>
    </source>
</reference>
<dbReference type="PROSITE" id="PS00687">
    <property type="entry name" value="ALDEHYDE_DEHYDR_GLU"/>
    <property type="match status" value="1"/>
</dbReference>
<accession>A0A4R5KXJ1</accession>
<protein>
    <submittedName>
        <fullName evidence="6">Aldehyde dehydrogenase</fullName>
    </submittedName>
</protein>
<dbReference type="SUPFAM" id="SSF53720">
    <property type="entry name" value="ALDH-like"/>
    <property type="match status" value="1"/>
</dbReference>